<evidence type="ECO:0000313" key="7">
    <source>
        <dbReference type="Proteomes" id="UP000077852"/>
    </source>
</evidence>
<comment type="similarity">
    <text evidence="1">Belongs to the LysR transcriptional regulatory family.</text>
</comment>
<dbReference type="SUPFAM" id="SSF46785">
    <property type="entry name" value="Winged helix' DNA-binding domain"/>
    <property type="match status" value="1"/>
</dbReference>
<keyword evidence="2" id="KW-0805">Transcription regulation</keyword>
<dbReference type="AlphaFoldDB" id="A0AA91I8S4"/>
<dbReference type="Pfam" id="PF00126">
    <property type="entry name" value="HTH_1"/>
    <property type="match status" value="1"/>
</dbReference>
<dbReference type="PROSITE" id="PS50931">
    <property type="entry name" value="HTH_LYSR"/>
    <property type="match status" value="1"/>
</dbReference>
<dbReference type="GO" id="GO:0032993">
    <property type="term" value="C:protein-DNA complex"/>
    <property type="evidence" value="ECO:0007669"/>
    <property type="project" value="TreeGrafter"/>
</dbReference>
<dbReference type="PANTHER" id="PTHR30346">
    <property type="entry name" value="TRANSCRIPTIONAL DUAL REGULATOR HCAR-RELATED"/>
    <property type="match status" value="1"/>
</dbReference>
<dbReference type="EMBL" id="LVHG01000084">
    <property type="protein sequence ID" value="OAK57958.1"/>
    <property type="molecule type" value="Genomic_DNA"/>
</dbReference>
<dbReference type="GO" id="GO:0003677">
    <property type="term" value="F:DNA binding"/>
    <property type="evidence" value="ECO:0007669"/>
    <property type="project" value="UniProtKB-KW"/>
</dbReference>
<evidence type="ECO:0000259" key="5">
    <source>
        <dbReference type="PROSITE" id="PS50931"/>
    </source>
</evidence>
<evidence type="ECO:0000256" key="3">
    <source>
        <dbReference type="ARBA" id="ARBA00023125"/>
    </source>
</evidence>
<dbReference type="Pfam" id="PF03466">
    <property type="entry name" value="LysR_substrate"/>
    <property type="match status" value="1"/>
</dbReference>
<protein>
    <recommendedName>
        <fullName evidence="5">HTH lysR-type domain-containing protein</fullName>
    </recommendedName>
</protein>
<feature type="non-terminal residue" evidence="6">
    <location>
        <position position="298"/>
    </location>
</feature>
<gene>
    <name evidence="6" type="ORF">A3K87_02815</name>
</gene>
<dbReference type="Gene3D" id="3.40.190.10">
    <property type="entry name" value="Periplasmic binding protein-like II"/>
    <property type="match status" value="2"/>
</dbReference>
<dbReference type="InterPro" id="IPR000847">
    <property type="entry name" value="LysR_HTH_N"/>
</dbReference>
<feature type="domain" description="HTH lysR-type" evidence="5">
    <location>
        <begin position="1"/>
        <end position="54"/>
    </location>
</feature>
<dbReference type="PANTHER" id="PTHR30346:SF28">
    <property type="entry name" value="HTH-TYPE TRANSCRIPTIONAL REGULATOR CYNR"/>
    <property type="match status" value="1"/>
</dbReference>
<dbReference type="GO" id="GO:0003700">
    <property type="term" value="F:DNA-binding transcription factor activity"/>
    <property type="evidence" value="ECO:0007669"/>
    <property type="project" value="InterPro"/>
</dbReference>
<evidence type="ECO:0000256" key="4">
    <source>
        <dbReference type="ARBA" id="ARBA00023163"/>
    </source>
</evidence>
<dbReference type="InterPro" id="IPR036390">
    <property type="entry name" value="WH_DNA-bd_sf"/>
</dbReference>
<dbReference type="RefSeq" id="WP_172839951.1">
    <property type="nucleotide sequence ID" value="NZ_LVHG01000084.1"/>
</dbReference>
<organism evidence="6 7">
    <name type="scientific">Variovorax paradoxus</name>
    <dbReference type="NCBI Taxonomy" id="34073"/>
    <lineage>
        <taxon>Bacteria</taxon>
        <taxon>Pseudomonadati</taxon>
        <taxon>Pseudomonadota</taxon>
        <taxon>Betaproteobacteria</taxon>
        <taxon>Burkholderiales</taxon>
        <taxon>Comamonadaceae</taxon>
        <taxon>Variovorax</taxon>
    </lineage>
</organism>
<proteinExistence type="inferred from homology"/>
<dbReference type="FunFam" id="1.10.10.10:FF:000001">
    <property type="entry name" value="LysR family transcriptional regulator"/>
    <property type="match status" value="1"/>
</dbReference>
<dbReference type="InterPro" id="IPR005119">
    <property type="entry name" value="LysR_subst-bd"/>
</dbReference>
<dbReference type="SUPFAM" id="SSF53850">
    <property type="entry name" value="Periplasmic binding protein-like II"/>
    <property type="match status" value="1"/>
</dbReference>
<name>A0AA91I8S4_VARPD</name>
<evidence type="ECO:0000256" key="1">
    <source>
        <dbReference type="ARBA" id="ARBA00009437"/>
    </source>
</evidence>
<reference evidence="6 7" key="1">
    <citation type="submission" date="2016-03" db="EMBL/GenBank/DDBJ databases">
        <title>Genome sequence of Variovorax paradoxus KB5.</title>
        <authorList>
            <person name="Jeong H."/>
            <person name="Hong C.E."/>
            <person name="Jo S.H."/>
            <person name="Park J.M."/>
        </authorList>
    </citation>
    <scope>NUCLEOTIDE SEQUENCE [LARGE SCALE GENOMIC DNA]</scope>
    <source>
        <strain evidence="6 7">KB5</strain>
    </source>
</reference>
<dbReference type="CDD" id="cd08414">
    <property type="entry name" value="PBP2_LTTR_aromatics_like"/>
    <property type="match status" value="1"/>
</dbReference>
<evidence type="ECO:0000313" key="6">
    <source>
        <dbReference type="EMBL" id="OAK57958.1"/>
    </source>
</evidence>
<dbReference type="InterPro" id="IPR036388">
    <property type="entry name" value="WH-like_DNA-bd_sf"/>
</dbReference>
<comment type="caution">
    <text evidence="6">The sequence shown here is derived from an EMBL/GenBank/DDBJ whole genome shotgun (WGS) entry which is preliminary data.</text>
</comment>
<evidence type="ECO:0000256" key="2">
    <source>
        <dbReference type="ARBA" id="ARBA00023015"/>
    </source>
</evidence>
<keyword evidence="4" id="KW-0804">Transcription</keyword>
<sequence length="298" mass="32852">MLRQFVSVAEHESISRAAEALHISASPLSRTILQLEARVGFALFERVGRSLRLNNAGRELLANARELLRSNETLMRDLQRRADGIGGTVVIGHMAGALYNGIIPGTARQVQLAHPSIAFQFEGAEELQQLEALRRGRLDFAVQTQEVTDPSLASRLYSTENYVLLMPKRHPLVAVADIPLQMLVDAQWVVTPERSGPSLRAKFMTACRRLGFEPRVACVAGDIVSALALVANEFGLCAAQESLVQFAGEMIVARPLPLLEMQTEYRIVWRPEAVSPAAQRFLDALPHVPHPARVRRAA</sequence>
<dbReference type="Proteomes" id="UP000077852">
    <property type="component" value="Unassembled WGS sequence"/>
</dbReference>
<accession>A0AA91I8S4</accession>
<dbReference type="Gene3D" id="1.10.10.10">
    <property type="entry name" value="Winged helix-like DNA-binding domain superfamily/Winged helix DNA-binding domain"/>
    <property type="match status" value="1"/>
</dbReference>
<keyword evidence="3" id="KW-0238">DNA-binding</keyword>